<evidence type="ECO:0000256" key="1">
    <source>
        <dbReference type="SAM" id="MobiDB-lite"/>
    </source>
</evidence>
<evidence type="ECO:0000259" key="2">
    <source>
        <dbReference type="Pfam" id="PF15363"/>
    </source>
</evidence>
<feature type="region of interest" description="Disordered" evidence="1">
    <location>
        <begin position="1006"/>
        <end position="1032"/>
    </location>
</feature>
<dbReference type="AlphaFoldDB" id="A0A9F5IW72"/>
<dbReference type="Pfam" id="PF15363">
    <property type="entry name" value="BTBD8_C"/>
    <property type="match status" value="1"/>
</dbReference>
<feature type="domain" description="BTB/POZ" evidence="2">
    <location>
        <begin position="1167"/>
        <end position="1210"/>
    </location>
</feature>
<feature type="compositionally biased region" description="Low complexity" evidence="1">
    <location>
        <begin position="186"/>
        <end position="199"/>
    </location>
</feature>
<feature type="compositionally biased region" description="Polar residues" evidence="1">
    <location>
        <begin position="162"/>
        <end position="177"/>
    </location>
</feature>
<dbReference type="PANTHER" id="PTHR22427">
    <property type="entry name" value="GH15728P"/>
    <property type="match status" value="1"/>
</dbReference>
<keyword evidence="3" id="KW-1185">Reference proteome</keyword>
<feature type="region of interest" description="Disordered" evidence="1">
    <location>
        <begin position="1"/>
        <end position="337"/>
    </location>
</feature>
<dbReference type="Proteomes" id="UP000695026">
    <property type="component" value="Unplaced"/>
</dbReference>
<feature type="compositionally biased region" description="Basic and acidic residues" evidence="1">
    <location>
        <begin position="113"/>
        <end position="124"/>
    </location>
</feature>
<feature type="region of interest" description="Disordered" evidence="1">
    <location>
        <begin position="950"/>
        <end position="988"/>
    </location>
</feature>
<dbReference type="RefSeq" id="XP_025027917.1">
    <property type="nucleotide sequence ID" value="XM_025172149.1"/>
</dbReference>
<feature type="region of interest" description="Disordered" evidence="1">
    <location>
        <begin position="830"/>
        <end position="881"/>
    </location>
</feature>
<accession>A0A9F5IW72</accession>
<proteinExistence type="predicted"/>
<feature type="compositionally biased region" description="Basic and acidic residues" evidence="1">
    <location>
        <begin position="1017"/>
        <end position="1032"/>
    </location>
</feature>
<dbReference type="OrthoDB" id="8951351at2759"/>
<gene>
    <name evidence="4" type="primary">LOC112541666</name>
</gene>
<dbReference type="GeneID" id="112541666"/>
<feature type="compositionally biased region" description="Polar residues" evidence="1">
    <location>
        <begin position="125"/>
        <end position="134"/>
    </location>
</feature>
<dbReference type="OMA" id="CITVVGM"/>
<feature type="compositionally biased region" description="Polar residues" evidence="1">
    <location>
        <begin position="74"/>
        <end position="93"/>
    </location>
</feature>
<sequence>MDDGGKAASGASVSQANGVVTARKRVPIASKQKAVKASQPANKVPNRKQPAAPAAHPPSAPCGASRTLGDGTAGRTNVLQPKQSAPKTSSAANLSARVTVKKGTGDWPSGPKTSEKMALEKEMQQKPTKVTTQPIALASKTPSAKPRRVEQTKPSRTWLPGTKNSTSSSLNRIATNDKSVDKHKQTAPPAGQATPTQQPKSTLAAQRDASRAATVLNAKVSSSSSFVKMPPVLKHPKYSASKSQSEQKLGERNVTTPMNSRFSAKKFSDPSKPQIPAKAAGGSLHPATPPKAFASSPRLLPAGENPGKKLLKKDTVSSREQVTPKKKLQKTSAKEGNCKKTIKEAESASIKDTKLLEKLKSTTEEETLDQVLSRETANCCITVVGMKQMEPRGSEEEGRAEQTNINTSEGLSPVLLEAPLVCLGPQDMNISSPGEMPHLAALDVLELHCDSGDETHSLEPAFPCETSFPIQLEVSHQTSPAETLWHGGGGGGRDSEHLRKQAFHFDASVAIEQPHFLHNADMSCVDIHYISTTSLPAEDSQISVNEAIPMLDRSPSSESLTLEAELLEETQTIKLLVLAGTQEEPSLSAEQSLSANQVDPTLKTVTESLAAGHDGRNELEMVNRVLNLCQNPEEDLQKEVVSLEVGNERLKSPLDLATEDSELTQKVVTSQQMEGVHCAPIHAEDEELMEVLQVAEHLMTGTVAQYQTRLPVFVAATSIPTELTGELSADHDDQSSSLDEYPTIGDLEDDAVIPEECMSNMKQEEVTQCETPDFLLHLSGEISPNSGAQLSVHKPQSLPLKSLELLQEHPTQLTEMPELLLSSTGLKAFSPEKGGSSSKSSTLSGPDLAGKSSSETSTPEELREYDSSSGVESKSDEKLEQTCHQLLSPLEDLPGELDLGIHMEKGDDEAETLPADEVLGDPPTEPTVSSEEEAELDADLLKEAGFPKTVCLLTSPPPTKPPLPHSVEESDEPGSGDAGTETPASTNSAASCDVFGAFHLHSTDSCGKSPGLSSLESEEHSTEGSKEQLPKEACSKIPMDWEQHLHLTPAPLKTGGHEEESSQPFTAAHSLAAGDNGAGLPFPWEPCPSEILSTIYEVESGAETPGPDEEDGSRCLRATSREQALHLGNIQATVVQQLISRALLFPAEAPPGAVSGKGAMNSEAEIGKWTELISPLEESRASITSVTSFSPEDMSSPHGDWTVVEVETFH</sequence>
<dbReference type="PANTHER" id="PTHR22427:SF8">
    <property type="entry name" value="PROLINE-RICH PROTEIN 36"/>
    <property type="match status" value="1"/>
</dbReference>
<dbReference type="KEGG" id="pbi:112541666"/>
<feature type="compositionally biased region" description="Pro residues" evidence="1">
    <location>
        <begin position="955"/>
        <end position="964"/>
    </location>
</feature>
<dbReference type="InterPro" id="IPR027907">
    <property type="entry name" value="BTBD8_C"/>
</dbReference>
<evidence type="ECO:0000313" key="3">
    <source>
        <dbReference type="Proteomes" id="UP000695026"/>
    </source>
</evidence>
<name>A0A9F5IW72_PYTBI</name>
<feature type="region of interest" description="Disordered" evidence="1">
    <location>
        <begin position="912"/>
        <end position="935"/>
    </location>
</feature>
<organism evidence="3 4">
    <name type="scientific">Python bivittatus</name>
    <name type="common">Burmese python</name>
    <name type="synonym">Python molurus bivittatus</name>
    <dbReference type="NCBI Taxonomy" id="176946"/>
    <lineage>
        <taxon>Eukaryota</taxon>
        <taxon>Metazoa</taxon>
        <taxon>Chordata</taxon>
        <taxon>Craniata</taxon>
        <taxon>Vertebrata</taxon>
        <taxon>Euteleostomi</taxon>
        <taxon>Lepidosauria</taxon>
        <taxon>Squamata</taxon>
        <taxon>Bifurcata</taxon>
        <taxon>Unidentata</taxon>
        <taxon>Episquamata</taxon>
        <taxon>Toxicofera</taxon>
        <taxon>Serpentes</taxon>
        <taxon>Henophidia</taxon>
        <taxon>Pythonidae</taxon>
        <taxon>Python</taxon>
    </lineage>
</organism>
<evidence type="ECO:0000313" key="4">
    <source>
        <dbReference type="RefSeq" id="XP_025027917.1"/>
    </source>
</evidence>
<protein>
    <submittedName>
        <fullName evidence="4">Uncharacterized protein LOC112541666</fullName>
    </submittedName>
</protein>
<feature type="compositionally biased region" description="Polar residues" evidence="1">
    <location>
        <begin position="240"/>
        <end position="262"/>
    </location>
</feature>
<reference evidence="4" key="1">
    <citation type="submission" date="2025-08" db="UniProtKB">
        <authorList>
            <consortium name="RefSeq"/>
        </authorList>
    </citation>
    <scope>IDENTIFICATION</scope>
    <source>
        <tissue evidence="4">Liver</tissue>
    </source>
</reference>